<proteinExistence type="predicted"/>
<evidence type="ECO:0000256" key="1">
    <source>
        <dbReference type="SAM" id="MobiDB-lite"/>
    </source>
</evidence>
<accession>A0A2I2KPS9</accession>
<dbReference type="AlphaFoldDB" id="A0A2I2KPS9"/>
<dbReference type="Proteomes" id="UP000234331">
    <property type="component" value="Unassembled WGS sequence"/>
</dbReference>
<protein>
    <submittedName>
        <fullName evidence="2">Uncharacterized protein</fullName>
    </submittedName>
</protein>
<feature type="region of interest" description="Disordered" evidence="1">
    <location>
        <begin position="119"/>
        <end position="149"/>
    </location>
</feature>
<feature type="compositionally biased region" description="Low complexity" evidence="1">
    <location>
        <begin position="1"/>
        <end position="23"/>
    </location>
</feature>
<feature type="region of interest" description="Disordered" evidence="1">
    <location>
        <begin position="1"/>
        <end position="86"/>
    </location>
</feature>
<keyword evidence="3" id="KW-1185">Reference proteome</keyword>
<reference evidence="2 3" key="1">
    <citation type="submission" date="2017-06" db="EMBL/GenBank/DDBJ databases">
        <authorList>
            <person name="Kim H.J."/>
            <person name="Triplett B.A."/>
        </authorList>
    </citation>
    <scope>NUCLEOTIDE SEQUENCE [LARGE SCALE GENOMIC DNA]</scope>
    <source>
        <strain evidence="2">FRACA_ARgP5</strain>
    </source>
</reference>
<sequence>MPVRPSVVSARSRARELSLAGSSNPPAPTRPNIWVPQRPPKVRKAPARPSTHHRRRKMARPNRSNIAAPSGMPRDPAALWKPGPEGRADLRAPHYWMSFLRAASALPWRDEPMAGRAHGGTSPWWDESMAGRINGGDPGPAASACFRSP</sequence>
<name>A0A2I2KPS9_9ACTN</name>
<gene>
    <name evidence="2" type="ORF">FRACA_20055</name>
</gene>
<feature type="compositionally biased region" description="Basic residues" evidence="1">
    <location>
        <begin position="40"/>
        <end position="60"/>
    </location>
</feature>
<organism evidence="2 3">
    <name type="scientific">Frankia canadensis</name>
    <dbReference type="NCBI Taxonomy" id="1836972"/>
    <lineage>
        <taxon>Bacteria</taxon>
        <taxon>Bacillati</taxon>
        <taxon>Actinomycetota</taxon>
        <taxon>Actinomycetes</taxon>
        <taxon>Frankiales</taxon>
        <taxon>Frankiaceae</taxon>
        <taxon>Frankia</taxon>
    </lineage>
</organism>
<evidence type="ECO:0000313" key="3">
    <source>
        <dbReference type="Proteomes" id="UP000234331"/>
    </source>
</evidence>
<dbReference type="EMBL" id="FZMO01000112">
    <property type="protein sequence ID" value="SNQ47659.1"/>
    <property type="molecule type" value="Genomic_DNA"/>
</dbReference>
<evidence type="ECO:0000313" key="2">
    <source>
        <dbReference type="EMBL" id="SNQ47659.1"/>
    </source>
</evidence>